<dbReference type="Gene3D" id="3.40.50.850">
    <property type="entry name" value="Isochorismatase-like"/>
    <property type="match status" value="1"/>
</dbReference>
<keyword evidence="10" id="KW-1185">Reference proteome</keyword>
<organism evidence="9 10">
    <name type="scientific">Dichotomicrobium thermohalophilum</name>
    <dbReference type="NCBI Taxonomy" id="933063"/>
    <lineage>
        <taxon>Bacteria</taxon>
        <taxon>Pseudomonadati</taxon>
        <taxon>Pseudomonadota</taxon>
        <taxon>Alphaproteobacteria</taxon>
        <taxon>Hyphomicrobiales</taxon>
        <taxon>Hyphomicrobiaceae</taxon>
        <taxon>Dichotomicrobium</taxon>
    </lineage>
</organism>
<dbReference type="Proteomes" id="UP000266273">
    <property type="component" value="Unassembled WGS sequence"/>
</dbReference>
<evidence type="ECO:0000256" key="5">
    <source>
        <dbReference type="ARBA" id="ARBA00037900"/>
    </source>
</evidence>
<dbReference type="EC" id="3.5.1.19" evidence="6"/>
<dbReference type="InterPro" id="IPR036380">
    <property type="entry name" value="Isochorismatase-like_sf"/>
</dbReference>
<gene>
    <name evidence="9" type="ORF">BXY53_2100</name>
</gene>
<evidence type="ECO:0000259" key="8">
    <source>
        <dbReference type="Pfam" id="PF00857"/>
    </source>
</evidence>
<evidence type="ECO:0000256" key="1">
    <source>
        <dbReference type="ARBA" id="ARBA00006336"/>
    </source>
</evidence>
<dbReference type="AlphaFoldDB" id="A0A397PDH4"/>
<proteinExistence type="inferred from homology"/>
<comment type="caution">
    <text evidence="9">The sequence shown here is derived from an EMBL/GenBank/DDBJ whole genome shotgun (WGS) entry which is preliminary data.</text>
</comment>
<keyword evidence="3" id="KW-0479">Metal-binding</keyword>
<evidence type="ECO:0000313" key="10">
    <source>
        <dbReference type="Proteomes" id="UP000266273"/>
    </source>
</evidence>
<dbReference type="EMBL" id="QXDF01000002">
    <property type="protein sequence ID" value="RIA47546.1"/>
    <property type="molecule type" value="Genomic_DNA"/>
</dbReference>
<evidence type="ECO:0000256" key="7">
    <source>
        <dbReference type="ARBA" id="ARBA00043224"/>
    </source>
</evidence>
<evidence type="ECO:0000256" key="3">
    <source>
        <dbReference type="ARBA" id="ARBA00022723"/>
    </source>
</evidence>
<reference evidence="9 10" key="1">
    <citation type="submission" date="2018-08" db="EMBL/GenBank/DDBJ databases">
        <title>Genomic Encyclopedia of Archaeal and Bacterial Type Strains, Phase II (KMG-II): from individual species to whole genera.</title>
        <authorList>
            <person name="Goeker M."/>
        </authorList>
    </citation>
    <scope>NUCLEOTIDE SEQUENCE [LARGE SCALE GENOMIC DNA]</scope>
    <source>
        <strain evidence="9 10">DSM 5002</strain>
    </source>
</reference>
<dbReference type="RefSeq" id="WP_119061923.1">
    <property type="nucleotide sequence ID" value="NZ_QXDF01000002.1"/>
</dbReference>
<dbReference type="OrthoDB" id="9791276at2"/>
<keyword evidence="4" id="KW-0378">Hydrolase</keyword>
<comment type="pathway">
    <text evidence="5">Cofactor biosynthesis; nicotinate biosynthesis; nicotinate from nicotinamide: step 1/1.</text>
</comment>
<dbReference type="GO" id="GO:0019363">
    <property type="term" value="P:pyridine nucleotide biosynthetic process"/>
    <property type="evidence" value="ECO:0007669"/>
    <property type="project" value="UniProtKB-KW"/>
</dbReference>
<dbReference type="CDD" id="cd01011">
    <property type="entry name" value="nicotinamidase"/>
    <property type="match status" value="1"/>
</dbReference>
<keyword evidence="2" id="KW-0662">Pyridine nucleotide biosynthesis</keyword>
<evidence type="ECO:0000256" key="2">
    <source>
        <dbReference type="ARBA" id="ARBA00022642"/>
    </source>
</evidence>
<evidence type="ECO:0000256" key="4">
    <source>
        <dbReference type="ARBA" id="ARBA00022801"/>
    </source>
</evidence>
<comment type="similarity">
    <text evidence="1">Belongs to the isochorismatase family.</text>
</comment>
<evidence type="ECO:0000313" key="9">
    <source>
        <dbReference type="EMBL" id="RIA47546.1"/>
    </source>
</evidence>
<name>A0A397PDH4_9HYPH</name>
<feature type="domain" description="Isochorismatase-like" evidence="8">
    <location>
        <begin position="13"/>
        <end position="186"/>
    </location>
</feature>
<dbReference type="GO" id="GO:0046872">
    <property type="term" value="F:metal ion binding"/>
    <property type="evidence" value="ECO:0007669"/>
    <property type="project" value="UniProtKB-KW"/>
</dbReference>
<sequence length="188" mass="20420">MIDPRETLREGDALLVIDVQNDFCPGGALEIPEGHKIIPPLNKWIAAARELGVPIYASRDWHPERHPSFEPHGGPWPPHCVQDTEGAAFHDEVDVGDAIVVTKGTRFDKDQYSAFDETGLAEELRRRGIKRVWIGGLAQDVCVKATAIDAAKAGFETHVLPEATLPVTPEGGAEAVAEMRKAGVTIES</sequence>
<dbReference type="InterPro" id="IPR000868">
    <property type="entry name" value="Isochorismatase-like_dom"/>
</dbReference>
<dbReference type="SUPFAM" id="SSF52499">
    <property type="entry name" value="Isochorismatase-like hydrolases"/>
    <property type="match status" value="1"/>
</dbReference>
<dbReference type="PANTHER" id="PTHR11080">
    <property type="entry name" value="PYRAZINAMIDASE/NICOTINAMIDASE"/>
    <property type="match status" value="1"/>
</dbReference>
<dbReference type="InterPro" id="IPR052347">
    <property type="entry name" value="Isochorismatase_Nicotinamidase"/>
</dbReference>
<dbReference type="GO" id="GO:0008936">
    <property type="term" value="F:nicotinamidase activity"/>
    <property type="evidence" value="ECO:0007669"/>
    <property type="project" value="UniProtKB-EC"/>
</dbReference>
<protein>
    <recommendedName>
        <fullName evidence="6">nicotinamidase</fullName>
        <ecNumber evidence="6">3.5.1.19</ecNumber>
    </recommendedName>
    <alternativeName>
        <fullName evidence="7">Nicotinamide deamidase</fullName>
    </alternativeName>
</protein>
<dbReference type="Pfam" id="PF00857">
    <property type="entry name" value="Isochorismatase"/>
    <property type="match status" value="1"/>
</dbReference>
<evidence type="ECO:0000256" key="6">
    <source>
        <dbReference type="ARBA" id="ARBA00039017"/>
    </source>
</evidence>
<accession>A0A397PDH4</accession>
<dbReference type="PANTHER" id="PTHR11080:SF2">
    <property type="entry name" value="LD05707P"/>
    <property type="match status" value="1"/>
</dbReference>